<evidence type="ECO:0000256" key="3">
    <source>
        <dbReference type="ARBA" id="ARBA00008663"/>
    </source>
</evidence>
<sequence length="211" mass="22537">MIEKANVLGKPIVTAIQMLGPASPRPTSAEATDVTNAVLEGTDCVMLSGVTAAEAHPETVVRTMSRLCKEAEDSIDYKALHMKIKRAVWRPLSKIERTAASAATSVAPKMKAKAIVVVAKSGFKADFVAKYRPSIPILWVVNPECPDSEASHGLVYRGIIPLMGSGASKSTEELITFGVEVLGKEEICKVGDLVVAMQLSSGCPFMPLLWV</sequence>
<evidence type="ECO:0000259" key="16">
    <source>
        <dbReference type="Pfam" id="PF02887"/>
    </source>
</evidence>
<keyword evidence="9" id="KW-0067">ATP-binding</keyword>
<evidence type="ECO:0000256" key="8">
    <source>
        <dbReference type="ARBA" id="ARBA00022777"/>
    </source>
</evidence>
<keyword evidence="7" id="KW-0547">Nucleotide-binding</keyword>
<dbReference type="SUPFAM" id="SSF52935">
    <property type="entry name" value="PK C-terminal domain-like"/>
    <property type="match status" value="1"/>
</dbReference>
<dbReference type="UniPathway" id="UPA00109">
    <property type="reaction ID" value="UER00188"/>
</dbReference>
<proteinExistence type="inferred from homology"/>
<keyword evidence="18" id="KW-1185">Reference proteome</keyword>
<keyword evidence="10 14" id="KW-0460">Magnesium</keyword>
<keyword evidence="8 14" id="KW-0418">Kinase</keyword>
<evidence type="ECO:0000313" key="17">
    <source>
        <dbReference type="EMBL" id="VVB04006.1"/>
    </source>
</evidence>
<evidence type="ECO:0000256" key="14">
    <source>
        <dbReference type="RuleBase" id="RU000504"/>
    </source>
</evidence>
<dbReference type="InterPro" id="IPR015793">
    <property type="entry name" value="Pyrv_Knase_brl"/>
</dbReference>
<dbReference type="EC" id="2.7.1.40" evidence="4 14"/>
<comment type="similarity">
    <text evidence="3 14">Belongs to the pyruvate kinase family.</text>
</comment>
<dbReference type="GO" id="GO:0005524">
    <property type="term" value="F:ATP binding"/>
    <property type="evidence" value="ECO:0007669"/>
    <property type="project" value="UniProtKB-KW"/>
</dbReference>
<evidence type="ECO:0000256" key="7">
    <source>
        <dbReference type="ARBA" id="ARBA00022741"/>
    </source>
</evidence>
<dbReference type="GO" id="GO:0016301">
    <property type="term" value="F:kinase activity"/>
    <property type="evidence" value="ECO:0007669"/>
    <property type="project" value="UniProtKB-KW"/>
</dbReference>
<feature type="domain" description="Pyruvate kinase barrel" evidence="15">
    <location>
        <begin position="1"/>
        <end position="60"/>
    </location>
</feature>
<evidence type="ECO:0000259" key="15">
    <source>
        <dbReference type="Pfam" id="PF00224"/>
    </source>
</evidence>
<dbReference type="InterPro" id="IPR015813">
    <property type="entry name" value="Pyrv/PenolPyrv_kinase-like_dom"/>
</dbReference>
<evidence type="ECO:0000256" key="13">
    <source>
        <dbReference type="ARBA" id="ARBA00048152"/>
    </source>
</evidence>
<dbReference type="Pfam" id="PF00224">
    <property type="entry name" value="PK"/>
    <property type="match status" value="1"/>
</dbReference>
<dbReference type="GO" id="GO:0030955">
    <property type="term" value="F:potassium ion binding"/>
    <property type="evidence" value="ECO:0007669"/>
    <property type="project" value="InterPro"/>
</dbReference>
<evidence type="ECO:0000256" key="10">
    <source>
        <dbReference type="ARBA" id="ARBA00022842"/>
    </source>
</evidence>
<feature type="domain" description="Pyruvate kinase C-terminal" evidence="16">
    <location>
        <begin position="99"/>
        <end position="198"/>
    </location>
</feature>
<dbReference type="InterPro" id="IPR040442">
    <property type="entry name" value="Pyrv_kinase-like_dom_sf"/>
</dbReference>
<organism evidence="17 18">
    <name type="scientific">Arabis nemorensis</name>
    <dbReference type="NCBI Taxonomy" id="586526"/>
    <lineage>
        <taxon>Eukaryota</taxon>
        <taxon>Viridiplantae</taxon>
        <taxon>Streptophyta</taxon>
        <taxon>Embryophyta</taxon>
        <taxon>Tracheophyta</taxon>
        <taxon>Spermatophyta</taxon>
        <taxon>Magnoliopsida</taxon>
        <taxon>eudicotyledons</taxon>
        <taxon>Gunneridae</taxon>
        <taxon>Pentapetalae</taxon>
        <taxon>rosids</taxon>
        <taxon>malvids</taxon>
        <taxon>Brassicales</taxon>
        <taxon>Brassicaceae</taxon>
        <taxon>Arabideae</taxon>
        <taxon>Arabis</taxon>
    </lineage>
</organism>
<keyword evidence="5 14" id="KW-0808">Transferase</keyword>
<comment type="cofactor">
    <cofactor evidence="1">
        <name>K(+)</name>
        <dbReference type="ChEBI" id="CHEBI:29103"/>
    </cofactor>
</comment>
<evidence type="ECO:0000313" key="18">
    <source>
        <dbReference type="Proteomes" id="UP000489600"/>
    </source>
</evidence>
<dbReference type="GO" id="GO:0004743">
    <property type="term" value="F:pyruvate kinase activity"/>
    <property type="evidence" value="ECO:0007669"/>
    <property type="project" value="UniProtKB-EC"/>
</dbReference>
<dbReference type="Pfam" id="PF02887">
    <property type="entry name" value="PK_C"/>
    <property type="match status" value="1"/>
</dbReference>
<evidence type="ECO:0000256" key="9">
    <source>
        <dbReference type="ARBA" id="ARBA00022840"/>
    </source>
</evidence>
<dbReference type="Proteomes" id="UP000489600">
    <property type="component" value="Unassembled WGS sequence"/>
</dbReference>
<gene>
    <name evidence="17" type="ORF">ANE_LOCUS14450</name>
</gene>
<keyword evidence="6" id="KW-0479">Metal-binding</keyword>
<dbReference type="PANTHER" id="PTHR11817">
    <property type="entry name" value="PYRUVATE KINASE"/>
    <property type="match status" value="1"/>
</dbReference>
<dbReference type="InterPro" id="IPR001697">
    <property type="entry name" value="Pyr_Knase"/>
</dbReference>
<reference evidence="17" key="1">
    <citation type="submission" date="2019-07" db="EMBL/GenBank/DDBJ databases">
        <authorList>
            <person name="Dittberner H."/>
        </authorList>
    </citation>
    <scope>NUCLEOTIDE SEQUENCE [LARGE SCALE GENOMIC DNA]</scope>
</reference>
<name>A0A565BRK7_9BRAS</name>
<dbReference type="PRINTS" id="PR01050">
    <property type="entry name" value="PYRUVTKNASE"/>
</dbReference>
<dbReference type="InterPro" id="IPR015795">
    <property type="entry name" value="Pyrv_Knase_C"/>
</dbReference>
<dbReference type="InterPro" id="IPR036918">
    <property type="entry name" value="Pyrv_Knase_C_sf"/>
</dbReference>
<comment type="caution">
    <text evidence="17">The sequence shown here is derived from an EMBL/GenBank/DDBJ whole genome shotgun (WGS) entry which is preliminary data.</text>
</comment>
<dbReference type="SUPFAM" id="SSF51621">
    <property type="entry name" value="Phosphoenolpyruvate/pyruvate domain"/>
    <property type="match status" value="1"/>
</dbReference>
<evidence type="ECO:0000256" key="1">
    <source>
        <dbReference type="ARBA" id="ARBA00001958"/>
    </source>
</evidence>
<evidence type="ECO:0000256" key="4">
    <source>
        <dbReference type="ARBA" id="ARBA00012142"/>
    </source>
</evidence>
<protein>
    <recommendedName>
        <fullName evidence="4 14">Pyruvate kinase</fullName>
        <ecNumber evidence="4 14">2.7.1.40</ecNumber>
    </recommendedName>
</protein>
<keyword evidence="12" id="KW-0670">Pyruvate</keyword>
<evidence type="ECO:0000256" key="5">
    <source>
        <dbReference type="ARBA" id="ARBA00022679"/>
    </source>
</evidence>
<evidence type="ECO:0000256" key="6">
    <source>
        <dbReference type="ARBA" id="ARBA00022723"/>
    </source>
</evidence>
<dbReference type="Gene3D" id="3.20.20.60">
    <property type="entry name" value="Phosphoenolpyruvate-binding domains"/>
    <property type="match status" value="1"/>
</dbReference>
<comment type="catalytic activity">
    <reaction evidence="13 14">
        <text>pyruvate + ATP = phosphoenolpyruvate + ADP + H(+)</text>
        <dbReference type="Rhea" id="RHEA:18157"/>
        <dbReference type="ChEBI" id="CHEBI:15361"/>
        <dbReference type="ChEBI" id="CHEBI:15378"/>
        <dbReference type="ChEBI" id="CHEBI:30616"/>
        <dbReference type="ChEBI" id="CHEBI:58702"/>
        <dbReference type="ChEBI" id="CHEBI:456216"/>
        <dbReference type="EC" id="2.7.1.40"/>
    </reaction>
</comment>
<dbReference type="AlphaFoldDB" id="A0A565BRK7"/>
<accession>A0A565BRK7</accession>
<evidence type="ECO:0000256" key="2">
    <source>
        <dbReference type="ARBA" id="ARBA00004997"/>
    </source>
</evidence>
<dbReference type="OrthoDB" id="1719943at2759"/>
<comment type="pathway">
    <text evidence="2 14">Carbohydrate degradation; glycolysis; pyruvate from D-glyceraldehyde 3-phosphate: step 5/5.</text>
</comment>
<keyword evidence="11 14" id="KW-0324">Glycolysis</keyword>
<dbReference type="GO" id="GO:0000287">
    <property type="term" value="F:magnesium ion binding"/>
    <property type="evidence" value="ECO:0007669"/>
    <property type="project" value="InterPro"/>
</dbReference>
<dbReference type="EMBL" id="CABITT030000005">
    <property type="protein sequence ID" value="VVB04006.1"/>
    <property type="molecule type" value="Genomic_DNA"/>
</dbReference>
<evidence type="ECO:0000256" key="12">
    <source>
        <dbReference type="ARBA" id="ARBA00023317"/>
    </source>
</evidence>
<evidence type="ECO:0000256" key="11">
    <source>
        <dbReference type="ARBA" id="ARBA00023152"/>
    </source>
</evidence>
<dbReference type="Gene3D" id="3.40.1380.20">
    <property type="entry name" value="Pyruvate kinase, C-terminal domain"/>
    <property type="match status" value="1"/>
</dbReference>